<feature type="compositionally biased region" description="Polar residues" evidence="2">
    <location>
        <begin position="290"/>
        <end position="305"/>
    </location>
</feature>
<feature type="region of interest" description="Disordered" evidence="2">
    <location>
        <begin position="151"/>
        <end position="180"/>
    </location>
</feature>
<feature type="compositionally biased region" description="Polar residues" evidence="2">
    <location>
        <begin position="232"/>
        <end position="243"/>
    </location>
</feature>
<evidence type="ECO:0000313" key="3">
    <source>
        <dbReference type="EMBL" id="KAK3239160.1"/>
    </source>
</evidence>
<dbReference type="EMBL" id="LGRX02034010">
    <property type="protein sequence ID" value="KAK3239160.1"/>
    <property type="molecule type" value="Genomic_DNA"/>
</dbReference>
<feature type="compositionally biased region" description="Basic and acidic residues" evidence="2">
    <location>
        <begin position="105"/>
        <end position="114"/>
    </location>
</feature>
<dbReference type="Proteomes" id="UP001190700">
    <property type="component" value="Unassembled WGS sequence"/>
</dbReference>
<evidence type="ECO:0000256" key="1">
    <source>
        <dbReference type="SAM" id="Coils"/>
    </source>
</evidence>
<accession>A0AAE0BNG7</accession>
<comment type="caution">
    <text evidence="3">The sequence shown here is derived from an EMBL/GenBank/DDBJ whole genome shotgun (WGS) entry which is preliminary data.</text>
</comment>
<keyword evidence="4" id="KW-1185">Reference proteome</keyword>
<reference evidence="3 4" key="1">
    <citation type="journal article" date="2015" name="Genome Biol. Evol.">
        <title>Comparative Genomics of a Bacterivorous Green Alga Reveals Evolutionary Causalities and Consequences of Phago-Mixotrophic Mode of Nutrition.</title>
        <authorList>
            <person name="Burns J.A."/>
            <person name="Paasch A."/>
            <person name="Narechania A."/>
            <person name="Kim E."/>
        </authorList>
    </citation>
    <scope>NUCLEOTIDE SEQUENCE [LARGE SCALE GENOMIC DNA]</scope>
    <source>
        <strain evidence="3 4">PLY_AMNH</strain>
    </source>
</reference>
<dbReference type="AlphaFoldDB" id="A0AAE0BNG7"/>
<proteinExistence type="predicted"/>
<evidence type="ECO:0000256" key="2">
    <source>
        <dbReference type="SAM" id="MobiDB-lite"/>
    </source>
</evidence>
<feature type="compositionally biased region" description="Polar residues" evidence="2">
    <location>
        <begin position="151"/>
        <end position="162"/>
    </location>
</feature>
<feature type="region of interest" description="Disordered" evidence="2">
    <location>
        <begin position="321"/>
        <end position="399"/>
    </location>
</feature>
<protein>
    <submittedName>
        <fullName evidence="3">Uncharacterized protein</fullName>
    </submittedName>
</protein>
<feature type="region of interest" description="Disordered" evidence="2">
    <location>
        <begin position="193"/>
        <end position="308"/>
    </location>
</feature>
<keyword evidence="1" id="KW-0175">Coiled coil</keyword>
<feature type="compositionally biased region" description="Basic and acidic residues" evidence="2">
    <location>
        <begin position="270"/>
        <end position="287"/>
    </location>
</feature>
<organism evidence="3 4">
    <name type="scientific">Cymbomonas tetramitiformis</name>
    <dbReference type="NCBI Taxonomy" id="36881"/>
    <lineage>
        <taxon>Eukaryota</taxon>
        <taxon>Viridiplantae</taxon>
        <taxon>Chlorophyta</taxon>
        <taxon>Pyramimonadophyceae</taxon>
        <taxon>Pyramimonadales</taxon>
        <taxon>Pyramimonadaceae</taxon>
        <taxon>Cymbomonas</taxon>
    </lineage>
</organism>
<gene>
    <name evidence="3" type="ORF">CYMTET_50895</name>
</gene>
<feature type="region of interest" description="Disordered" evidence="2">
    <location>
        <begin position="105"/>
        <end position="125"/>
    </location>
</feature>
<name>A0AAE0BNG7_9CHLO</name>
<feature type="compositionally biased region" description="Polar residues" evidence="2">
    <location>
        <begin position="358"/>
        <end position="390"/>
    </location>
</feature>
<evidence type="ECO:0000313" key="4">
    <source>
        <dbReference type="Proteomes" id="UP001190700"/>
    </source>
</evidence>
<sequence>MERPGLSDPGSSEEDEDAWLTNVLHSTSRRRVNDSYKIAFESSERASRFRKSREEMTFWDSGEETPFAGRSTSLVSGSPLASLELPEAVRAPRDITLKELKQSFELRSSREKTSRSSRTLTPLSQAIQQCDNMVASSVAETPPSIVRIPSTTVEPASVTSKTPLAPDELEQRSPFGFDGRAITIKPSTAAYSELDGSGYDVEAPSNDISSAADFRDEDDIPGSPHSDKSSRDSACSHSPTLSSDNDEGPARISEADLEKAWQRNGLFEPSKSERESTKDSDALRCGKPESSFTRNKQALPPSSQAYHDLPERIEFRSLASVVESRQRDRGVPHTATRTAEPPPLAQPSKKRHIPSGEPDSSTSAIWRSNGLFTNEQETDLQEASRNTEIETPTDCPVSNVEAASRREQELALMVMQARAGQEDAQAQVQAAAEQAESVAAEARHLEQQLAQRTDELARAKAASSQCGVLLGAHARCVGALEALEARRACPATAWVAALRVVYAEVGEDS</sequence>
<feature type="coiled-coil region" evidence="1">
    <location>
        <begin position="421"/>
        <end position="462"/>
    </location>
</feature>